<dbReference type="GO" id="GO:0001228">
    <property type="term" value="F:DNA-binding transcription activator activity, RNA polymerase II-specific"/>
    <property type="evidence" value="ECO:0007669"/>
    <property type="project" value="InterPro"/>
</dbReference>
<evidence type="ECO:0000313" key="7">
    <source>
        <dbReference type="EMBL" id="WOH02490.1"/>
    </source>
</evidence>
<dbReference type="InterPro" id="IPR009072">
    <property type="entry name" value="Histone-fold"/>
</dbReference>
<proteinExistence type="inferred from homology"/>
<evidence type="ECO:0000259" key="5">
    <source>
        <dbReference type="Pfam" id="PF00808"/>
    </source>
</evidence>
<dbReference type="SUPFAM" id="SSF47113">
    <property type="entry name" value="Histone-fold"/>
    <property type="match status" value="1"/>
</dbReference>
<dbReference type="Gene3D" id="1.10.20.10">
    <property type="entry name" value="Histone, subunit A"/>
    <property type="match status" value="1"/>
</dbReference>
<dbReference type="Gramene" id="KZM95878">
    <property type="protein sequence ID" value="KZM95878"/>
    <property type="gene ID" value="DCAR_019120"/>
</dbReference>
<dbReference type="InterPro" id="IPR027113">
    <property type="entry name" value="Transc_fact_NFYB/HAP3"/>
</dbReference>
<keyword evidence="3" id="KW-0804">Transcription</keyword>
<keyword evidence="2" id="KW-0805">Transcription regulation</keyword>
<keyword evidence="8" id="KW-1185">Reference proteome</keyword>
<evidence type="ECO:0000313" key="6">
    <source>
        <dbReference type="EMBL" id="KZM95878.1"/>
    </source>
</evidence>
<feature type="region of interest" description="Disordered" evidence="4">
    <location>
        <begin position="56"/>
        <end position="94"/>
    </location>
</feature>
<organism evidence="6">
    <name type="scientific">Daucus carota subsp. sativus</name>
    <name type="common">Carrot</name>
    <dbReference type="NCBI Taxonomy" id="79200"/>
    <lineage>
        <taxon>Eukaryota</taxon>
        <taxon>Viridiplantae</taxon>
        <taxon>Streptophyta</taxon>
        <taxon>Embryophyta</taxon>
        <taxon>Tracheophyta</taxon>
        <taxon>Spermatophyta</taxon>
        <taxon>Magnoliopsida</taxon>
        <taxon>eudicotyledons</taxon>
        <taxon>Gunneridae</taxon>
        <taxon>Pentapetalae</taxon>
        <taxon>asterids</taxon>
        <taxon>campanulids</taxon>
        <taxon>Apiales</taxon>
        <taxon>Apiaceae</taxon>
        <taxon>Apioideae</taxon>
        <taxon>Scandiceae</taxon>
        <taxon>Daucinae</taxon>
        <taxon>Daucus</taxon>
        <taxon>Daucus sect. Daucus</taxon>
    </lineage>
</organism>
<evidence type="ECO:0000256" key="1">
    <source>
        <dbReference type="ARBA" id="ARBA00009053"/>
    </source>
</evidence>
<comment type="similarity">
    <text evidence="1">Belongs to the NFYB/HAP3 subunit family.</text>
</comment>
<dbReference type="GO" id="GO:0046982">
    <property type="term" value="F:protein heterodimerization activity"/>
    <property type="evidence" value="ECO:0007669"/>
    <property type="project" value="InterPro"/>
</dbReference>
<dbReference type="GO" id="GO:0016602">
    <property type="term" value="C:CCAAT-binding factor complex"/>
    <property type="evidence" value="ECO:0007669"/>
    <property type="project" value="InterPro"/>
</dbReference>
<gene>
    <name evidence="6" type="ORF">DCAR_019120</name>
    <name evidence="7" type="ORF">DCAR_0521879</name>
</gene>
<dbReference type="EMBL" id="CP093347">
    <property type="protein sequence ID" value="WOH02490.1"/>
    <property type="molecule type" value="Genomic_DNA"/>
</dbReference>
<evidence type="ECO:0000256" key="2">
    <source>
        <dbReference type="ARBA" id="ARBA00023015"/>
    </source>
</evidence>
<dbReference type="EMBL" id="LNRQ01000005">
    <property type="protein sequence ID" value="KZM95878.1"/>
    <property type="molecule type" value="Genomic_DNA"/>
</dbReference>
<dbReference type="Pfam" id="PF00808">
    <property type="entry name" value="CBFD_NFYB_HMF"/>
    <property type="match status" value="1"/>
</dbReference>
<accession>A0A164ZG44</accession>
<reference evidence="7" key="2">
    <citation type="submission" date="2022-03" db="EMBL/GenBank/DDBJ databases">
        <title>Draft title - Genomic analysis of global carrot germplasm unveils the trajectory of domestication and the origin of high carotenoid orange carrot.</title>
        <authorList>
            <person name="Iorizzo M."/>
            <person name="Ellison S."/>
            <person name="Senalik D."/>
            <person name="Macko-Podgorni A."/>
            <person name="Grzebelus D."/>
            <person name="Bostan H."/>
            <person name="Rolling W."/>
            <person name="Curaba J."/>
            <person name="Simon P."/>
        </authorList>
    </citation>
    <scope>NUCLEOTIDE SEQUENCE</scope>
    <source>
        <tissue evidence="7">Leaf</tissue>
    </source>
</reference>
<dbReference type="PRINTS" id="PR00615">
    <property type="entry name" value="CCAATSUBUNTA"/>
</dbReference>
<evidence type="ECO:0000313" key="8">
    <source>
        <dbReference type="Proteomes" id="UP000077755"/>
    </source>
</evidence>
<feature type="domain" description="Transcription factor CBF/NF-Y/archaeal histone" evidence="5">
    <location>
        <begin position="8"/>
        <end position="33"/>
    </location>
</feature>
<dbReference type="PANTHER" id="PTHR11064">
    <property type="entry name" value="CCAAT-BINDING TRANSCRIPTION FACTOR-RELATED"/>
    <property type="match status" value="1"/>
</dbReference>
<reference evidence="6" key="1">
    <citation type="journal article" date="2016" name="Nat. Genet.">
        <title>A high-quality carrot genome assembly provides new insights into carotenoid accumulation and asterid genome evolution.</title>
        <authorList>
            <person name="Iorizzo M."/>
            <person name="Ellison S."/>
            <person name="Senalik D."/>
            <person name="Zeng P."/>
            <person name="Satapoomin P."/>
            <person name="Huang J."/>
            <person name="Bowman M."/>
            <person name="Iovene M."/>
            <person name="Sanseverino W."/>
            <person name="Cavagnaro P."/>
            <person name="Yildiz M."/>
            <person name="Macko-Podgorni A."/>
            <person name="Moranska E."/>
            <person name="Grzebelus E."/>
            <person name="Grzebelus D."/>
            <person name="Ashrafi H."/>
            <person name="Zheng Z."/>
            <person name="Cheng S."/>
            <person name="Spooner D."/>
            <person name="Van Deynze A."/>
            <person name="Simon P."/>
        </authorList>
    </citation>
    <scope>NUCLEOTIDE SEQUENCE [LARGE SCALE GENOMIC DNA]</scope>
    <source>
        <tissue evidence="6">Leaf</tissue>
    </source>
</reference>
<dbReference type="GO" id="GO:0000978">
    <property type="term" value="F:RNA polymerase II cis-regulatory region sequence-specific DNA binding"/>
    <property type="evidence" value="ECO:0007669"/>
    <property type="project" value="TreeGrafter"/>
</dbReference>
<evidence type="ECO:0000256" key="4">
    <source>
        <dbReference type="SAM" id="MobiDB-lite"/>
    </source>
</evidence>
<evidence type="ECO:0000256" key="3">
    <source>
        <dbReference type="ARBA" id="ARBA00023163"/>
    </source>
</evidence>
<sequence length="94" mass="10319">MEVSKGVILCRASDKCQKEKRKTINGDDLLWAMATLGFEDYIDPLKAYLARYREGDTKGSARGGEGSAKKDPIGSQLSSQQYAHQGMGYVNSQV</sequence>
<protein>
    <recommendedName>
        <fullName evidence="5">Transcription factor CBF/NF-Y/archaeal histone domain-containing protein</fullName>
    </recommendedName>
</protein>
<dbReference type="AlphaFoldDB" id="A0A164ZG44"/>
<name>A0A164ZG44_DAUCS</name>
<dbReference type="STRING" id="79200.A0A164ZG44"/>
<dbReference type="InterPro" id="IPR003958">
    <property type="entry name" value="CBFA_NFYB_domain"/>
</dbReference>
<dbReference type="PANTHER" id="PTHR11064:SF171">
    <property type="entry name" value="NUCLEAR TRANSCRIPTION FACTOR Y SUBUNIT B-2"/>
    <property type="match status" value="1"/>
</dbReference>
<dbReference type="Proteomes" id="UP000077755">
    <property type="component" value="Chromosome 5"/>
</dbReference>